<dbReference type="Gene3D" id="2.130.10.10">
    <property type="entry name" value="YVTN repeat-like/Quinoprotein amine dehydrogenase"/>
    <property type="match status" value="1"/>
</dbReference>
<dbReference type="EMBL" id="FOQY01000011">
    <property type="protein sequence ID" value="SFJ69894.1"/>
    <property type="molecule type" value="Genomic_DNA"/>
</dbReference>
<feature type="non-terminal residue" evidence="3">
    <location>
        <position position="174"/>
    </location>
</feature>
<evidence type="ECO:0000256" key="2">
    <source>
        <dbReference type="SAM" id="Phobius"/>
    </source>
</evidence>
<proteinExistence type="predicted"/>
<keyword evidence="2" id="KW-0472">Membrane</keyword>
<keyword evidence="2" id="KW-0812">Transmembrane</keyword>
<gene>
    <name evidence="3" type="ORF">SAMN05216275_111112</name>
</gene>
<evidence type="ECO:0000313" key="4">
    <source>
        <dbReference type="Proteomes" id="UP000199111"/>
    </source>
</evidence>
<feature type="compositionally biased region" description="Low complexity" evidence="1">
    <location>
        <begin position="54"/>
        <end position="91"/>
    </location>
</feature>
<evidence type="ECO:0000256" key="1">
    <source>
        <dbReference type="SAM" id="MobiDB-lite"/>
    </source>
</evidence>
<accession>A0A1I3TFD6</accession>
<feature type="transmembrane region" description="Helical" evidence="2">
    <location>
        <begin position="16"/>
        <end position="36"/>
    </location>
</feature>
<protein>
    <recommendedName>
        <fullName evidence="5">WD domain-containing protein, G-beta repeat-containing protein</fullName>
    </recommendedName>
</protein>
<keyword evidence="2" id="KW-1133">Transmembrane helix</keyword>
<dbReference type="AlphaFoldDB" id="A0A1I3TFD6"/>
<dbReference type="Proteomes" id="UP000199111">
    <property type="component" value="Unassembled WGS sequence"/>
</dbReference>
<evidence type="ECO:0000313" key="3">
    <source>
        <dbReference type="EMBL" id="SFJ69894.1"/>
    </source>
</evidence>
<keyword evidence="4" id="KW-1185">Reference proteome</keyword>
<feature type="region of interest" description="Disordered" evidence="1">
    <location>
        <begin position="47"/>
        <end position="101"/>
    </location>
</feature>
<evidence type="ECO:0008006" key="5">
    <source>
        <dbReference type="Google" id="ProtNLM"/>
    </source>
</evidence>
<reference evidence="4" key="1">
    <citation type="submission" date="2016-10" db="EMBL/GenBank/DDBJ databases">
        <authorList>
            <person name="Varghese N."/>
            <person name="Submissions S."/>
        </authorList>
    </citation>
    <scope>NUCLEOTIDE SEQUENCE [LARGE SCALE GENOMIC DNA]</scope>
    <source>
        <strain evidence="4">CGMCC 4.2126</strain>
    </source>
</reference>
<organism evidence="3 4">
    <name type="scientific">Streptosporangium canum</name>
    <dbReference type="NCBI Taxonomy" id="324952"/>
    <lineage>
        <taxon>Bacteria</taxon>
        <taxon>Bacillati</taxon>
        <taxon>Actinomycetota</taxon>
        <taxon>Actinomycetes</taxon>
        <taxon>Streptosporangiales</taxon>
        <taxon>Streptosporangiaceae</taxon>
        <taxon>Streptosporangium</taxon>
    </lineage>
</organism>
<dbReference type="InterPro" id="IPR015943">
    <property type="entry name" value="WD40/YVTN_repeat-like_dom_sf"/>
</dbReference>
<sequence>MPPGSRAPHRPVRRRLVAAGAVVTVLVLVAVAFWLWQPEFPGTSALSPTGLPVSSAPSSTAPSGTSAPSSSPTGLPEPSGPSSTGPSAPSPDRTPSTVPLGMPVGRPFTFRTDASASVEAVTEFKGRQVVVSDGDRVVRVWDLATREQVGRPFTAHNTGAHAVVTELEGRPVVV</sequence>
<name>A0A1I3TFD6_9ACTN</name>